<protein>
    <submittedName>
        <fullName evidence="1">Uncharacterized protein</fullName>
    </submittedName>
</protein>
<proteinExistence type="predicted"/>
<dbReference type="RefSeq" id="WP_061590557.1">
    <property type="nucleotide sequence ID" value="NZ_LROV01000028.1"/>
</dbReference>
<accession>A0A150NNK8</accession>
<organism evidence="1 2">
    <name type="scientific">Streptococcus mitis</name>
    <dbReference type="NCBI Taxonomy" id="28037"/>
    <lineage>
        <taxon>Bacteria</taxon>
        <taxon>Bacillati</taxon>
        <taxon>Bacillota</taxon>
        <taxon>Bacilli</taxon>
        <taxon>Lactobacillales</taxon>
        <taxon>Streptococcaceae</taxon>
        <taxon>Streptococcus</taxon>
        <taxon>Streptococcus mitis group</taxon>
    </lineage>
</organism>
<sequence length="66" mass="7993">MTLDLDNMTQAEFDKRMAEIKDRNPNLFQFITDFLDRKVTPEEVYDLLKMERSEQVDYIKNYQARA</sequence>
<evidence type="ECO:0000313" key="2">
    <source>
        <dbReference type="Proteomes" id="UP000075442"/>
    </source>
</evidence>
<gene>
    <name evidence="1" type="ORF">SMIM3I_02198</name>
</gene>
<evidence type="ECO:0000313" key="1">
    <source>
        <dbReference type="EMBL" id="KYF35719.1"/>
    </source>
</evidence>
<name>A0A150NNK8_STRMT</name>
<dbReference type="PATRIC" id="fig|28037.235.peg.1118"/>
<dbReference type="EMBL" id="LROU01000090">
    <property type="protein sequence ID" value="KYF35719.1"/>
    <property type="molecule type" value="Genomic_DNA"/>
</dbReference>
<dbReference type="Proteomes" id="UP000075442">
    <property type="component" value="Unassembled WGS sequence"/>
</dbReference>
<reference evidence="1 2" key="1">
    <citation type="submission" date="2016-01" db="EMBL/GenBank/DDBJ databases">
        <title>Highly variable Streptococcus oralis 1 are common among viridans streptococci isolated from primates.</title>
        <authorList>
            <person name="Denapaite D."/>
            <person name="Rieger M."/>
            <person name="Koendgen S."/>
            <person name="Brueckner R."/>
            <person name="Ochigava I."/>
            <person name="Kappeler P."/>
            <person name="Maetz-Rensing K."/>
            <person name="Leendertz F."/>
        </authorList>
    </citation>
    <scope>NUCLEOTIDE SEQUENCE [LARGE SCALE GENOMIC DNA]</scope>
    <source>
        <strain evidence="1 2">M3-1</strain>
    </source>
</reference>
<comment type="caution">
    <text evidence="1">The sequence shown here is derived from an EMBL/GenBank/DDBJ whole genome shotgun (WGS) entry which is preliminary data.</text>
</comment>
<dbReference type="AlphaFoldDB" id="A0A150NNK8"/>